<evidence type="ECO:0000313" key="2">
    <source>
        <dbReference type="Proteomes" id="UP000231466"/>
    </source>
</evidence>
<evidence type="ECO:0000313" key="1">
    <source>
        <dbReference type="EMBL" id="PIR98144.1"/>
    </source>
</evidence>
<reference evidence="2" key="1">
    <citation type="submission" date="2017-09" db="EMBL/GenBank/DDBJ databases">
        <title>Depth-based differentiation of microbial function through sediment-hosted aquifers and enrichment of novel symbionts in the deep terrestrial subsurface.</title>
        <authorList>
            <person name="Probst A.J."/>
            <person name="Ladd B."/>
            <person name="Jarett J.K."/>
            <person name="Geller-Mcgrath D.E."/>
            <person name="Sieber C.M.K."/>
            <person name="Emerson J.B."/>
            <person name="Anantharaman K."/>
            <person name="Thomas B.C."/>
            <person name="Malmstrom R."/>
            <person name="Stieglmeier M."/>
            <person name="Klingl A."/>
            <person name="Woyke T."/>
            <person name="Ryan C.M."/>
            <person name="Banfield J.F."/>
        </authorList>
    </citation>
    <scope>NUCLEOTIDE SEQUENCE [LARGE SCALE GENOMIC DNA]</scope>
</reference>
<dbReference type="AlphaFoldDB" id="A0A2H0VGA6"/>
<protein>
    <submittedName>
        <fullName evidence="1">Uncharacterized protein</fullName>
    </submittedName>
</protein>
<sequence>MVRTYDYPVWGTQGGGLAREVDGTYVFVEAPPSIPSLEIGDEVPEEWDLIPANERAKMEVL</sequence>
<dbReference type="EMBL" id="PFAH01000002">
    <property type="protein sequence ID" value="PIR98144.1"/>
    <property type="molecule type" value="Genomic_DNA"/>
</dbReference>
<proteinExistence type="predicted"/>
<accession>A0A2H0VGA6</accession>
<comment type="caution">
    <text evidence="1">The sequence shown here is derived from an EMBL/GenBank/DDBJ whole genome shotgun (WGS) entry which is preliminary data.</text>
</comment>
<name>A0A2H0VGA6_9BACT</name>
<gene>
    <name evidence="1" type="ORF">COT89_00290</name>
</gene>
<organism evidence="1 2">
    <name type="scientific">Candidatus Colwellbacteria bacterium CG10_big_fil_rev_8_21_14_0_10_42_22</name>
    <dbReference type="NCBI Taxonomy" id="1974540"/>
    <lineage>
        <taxon>Bacteria</taxon>
        <taxon>Candidatus Colwelliibacteriota</taxon>
    </lineage>
</organism>
<dbReference type="Proteomes" id="UP000231466">
    <property type="component" value="Unassembled WGS sequence"/>
</dbReference>